<evidence type="ECO:0000313" key="2">
    <source>
        <dbReference type="Proteomes" id="UP000183639"/>
    </source>
</evidence>
<dbReference type="AlphaFoldDB" id="A0A1I3BIK1"/>
<accession>A0A1I3BIK1</accession>
<sequence length="138" mass="15663">MLLVGTGMLLEDIKKKVYELKIENSVIFAGVRKDIPDIMMALDVVIFPSYYEGMPNVIIEAQCTGLPCIIADTITRDVQVTDLIEFLSLEDDALIWANTAMKKMTLSKDIKRNIYNSIMKEKGYDINDVTCKFLELMT</sequence>
<dbReference type="GO" id="GO:0016740">
    <property type="term" value="F:transferase activity"/>
    <property type="evidence" value="ECO:0007669"/>
    <property type="project" value="UniProtKB-KW"/>
</dbReference>
<dbReference type="Proteomes" id="UP000183639">
    <property type="component" value="Unassembled WGS sequence"/>
</dbReference>
<dbReference type="EMBL" id="FOQK01000001">
    <property type="protein sequence ID" value="SFH62093.1"/>
    <property type="molecule type" value="Genomic_DNA"/>
</dbReference>
<name>A0A1I3BIK1_SELRU</name>
<dbReference type="Pfam" id="PF13692">
    <property type="entry name" value="Glyco_trans_1_4"/>
    <property type="match status" value="1"/>
</dbReference>
<evidence type="ECO:0000313" key="1">
    <source>
        <dbReference type="EMBL" id="SFH62093.1"/>
    </source>
</evidence>
<keyword evidence="1" id="KW-0808">Transferase</keyword>
<dbReference type="SUPFAM" id="SSF53756">
    <property type="entry name" value="UDP-Glycosyltransferase/glycogen phosphorylase"/>
    <property type="match status" value="1"/>
</dbReference>
<reference evidence="1 2" key="1">
    <citation type="submission" date="2016-10" db="EMBL/GenBank/DDBJ databases">
        <authorList>
            <person name="de Groot N.N."/>
        </authorList>
    </citation>
    <scope>NUCLEOTIDE SEQUENCE [LARGE SCALE GENOMIC DNA]</scope>
    <source>
        <strain evidence="1 2">Z108</strain>
    </source>
</reference>
<protein>
    <submittedName>
        <fullName evidence="1">Glycosyl transferases group 1</fullName>
    </submittedName>
</protein>
<gene>
    <name evidence="1" type="ORF">SAMN04487861_1015</name>
</gene>
<dbReference type="PANTHER" id="PTHR12526">
    <property type="entry name" value="GLYCOSYLTRANSFERASE"/>
    <property type="match status" value="1"/>
</dbReference>
<dbReference type="PANTHER" id="PTHR12526:SF630">
    <property type="entry name" value="GLYCOSYLTRANSFERASE"/>
    <property type="match status" value="1"/>
</dbReference>
<proteinExistence type="predicted"/>
<organism evidence="1 2">
    <name type="scientific">Selenomonas ruminantium</name>
    <dbReference type="NCBI Taxonomy" id="971"/>
    <lineage>
        <taxon>Bacteria</taxon>
        <taxon>Bacillati</taxon>
        <taxon>Bacillota</taxon>
        <taxon>Negativicutes</taxon>
        <taxon>Selenomonadales</taxon>
        <taxon>Selenomonadaceae</taxon>
        <taxon>Selenomonas</taxon>
    </lineage>
</organism>
<dbReference type="Gene3D" id="3.40.50.2000">
    <property type="entry name" value="Glycogen Phosphorylase B"/>
    <property type="match status" value="1"/>
</dbReference>